<gene>
    <name evidence="2" type="ordered locus">AZC_3592</name>
</gene>
<dbReference type="KEGG" id="azc:AZC_3592"/>
<reference evidence="3" key="2">
    <citation type="submission" date="2007-04" db="EMBL/GenBank/DDBJ databases">
        <title>Complete genome sequence of the nitrogen-fixing bacterium Azorhizobium caulinodans ORS571.</title>
        <authorList>
            <person name="Lee K.B."/>
            <person name="Backer P.D."/>
            <person name="Aono T."/>
            <person name="Liu C.T."/>
            <person name="Suzuki S."/>
            <person name="Suzuki T."/>
            <person name="Kaneko T."/>
            <person name="Yamada M."/>
            <person name="Tabata S."/>
            <person name="Kupfer D.M."/>
            <person name="Najar F.Z."/>
            <person name="Wiley G.B."/>
            <person name="Roe B."/>
            <person name="Binnewies T."/>
            <person name="Ussery D."/>
            <person name="Vereecke D."/>
            <person name="Gevers D."/>
            <person name="Holsters M."/>
            <person name="Oyaizu H."/>
        </authorList>
    </citation>
    <scope>NUCLEOTIDE SEQUENCE [LARGE SCALE GENOMIC DNA]</scope>
    <source>
        <strain evidence="3">ATCC 43989 / DSM 5975 / JCM 20966 / LMG 6465 / NBRC 14845 / NCIMB 13405 / ORS 571</strain>
    </source>
</reference>
<evidence type="ECO:0000259" key="1">
    <source>
        <dbReference type="SMART" id="SM00475"/>
    </source>
</evidence>
<dbReference type="STRING" id="438753.AZC_3592"/>
<dbReference type="eggNOG" id="COG0258">
    <property type="taxonomic scope" value="Bacteria"/>
</dbReference>
<feature type="domain" description="5'-3' exonuclease" evidence="1">
    <location>
        <begin position="1"/>
        <end position="241"/>
    </location>
</feature>
<accession>A8IF90</accession>
<dbReference type="GO" id="GO:0003677">
    <property type="term" value="F:DNA binding"/>
    <property type="evidence" value="ECO:0007669"/>
    <property type="project" value="InterPro"/>
</dbReference>
<sequence>MRTLLIDADVVAYNAAFACEKATEWEPGYWTWHVEWDEVVQAFDAEVSRMMDTLDAGAFRLCLTDSEGNFRRGVDPSYKGTRSSIRKPIILKRFKDFLVQERGAYWRPGLEGDDCMGILATHPKLIPGEKVIVSIDKDMKTVPGLFIRWGAEGASLTEVSEEEADYWHLYQTLTGDVTDGYKGCPGVGPKKAEAILKEPAWRSVVAAYEKAGLDEDDAVIQARLARILRASDYDFKAKRPILWVPPD</sequence>
<evidence type="ECO:0000313" key="3">
    <source>
        <dbReference type="Proteomes" id="UP000000270"/>
    </source>
</evidence>
<keyword evidence="2" id="KW-0540">Nuclease</keyword>
<dbReference type="AlphaFoldDB" id="A8IF90"/>
<dbReference type="Gene3D" id="1.10.150.20">
    <property type="entry name" value="5' to 3' exonuclease, C-terminal subdomain"/>
    <property type="match status" value="1"/>
</dbReference>
<reference evidence="2 3" key="1">
    <citation type="journal article" date="2007" name="Appl. Environ. Microbiol.">
        <title>Rhizobial factors required for stem nodule maturation and maintenance in Sesbania rostrata-Azorhizobium caulinodans ORS571 symbiosis.</title>
        <authorList>
            <person name="Suzuki S."/>
            <person name="Aono T."/>
            <person name="Lee KB."/>
            <person name="Suzuki T."/>
            <person name="Liu CT."/>
            <person name="Miwa H."/>
            <person name="Wakao S."/>
            <person name="Iki T."/>
            <person name="Oyaizu H."/>
        </authorList>
    </citation>
    <scope>NUCLEOTIDE SEQUENCE [LARGE SCALE GENOMIC DNA]</scope>
    <source>
        <strain evidence="3">ATCC 43989 / DSM 5975 / JCM 20966 / LMG 6465 / NBRC 14845 / NCIMB 13405 / ORS 571</strain>
    </source>
</reference>
<reference evidence="2 3" key="3">
    <citation type="journal article" date="2008" name="BMC Genomics">
        <title>The genome of the versatile nitrogen fixer Azorhizobium caulinodans ORS571.</title>
        <authorList>
            <person name="Lee KB."/>
            <person name="Backer P.D."/>
            <person name="Aono T."/>
            <person name="Liu CT."/>
            <person name="Suzuki S."/>
            <person name="Suzuki T."/>
            <person name="Kaneko T."/>
            <person name="Yamada M."/>
            <person name="Tabata S."/>
            <person name="Kupfer D.M."/>
            <person name="Najar F.Z."/>
            <person name="Wiley G.B."/>
            <person name="Roe B."/>
            <person name="Binnewies T.T."/>
            <person name="Ussery D.W."/>
            <person name="D'Haeze W."/>
            <person name="Herder J.D."/>
            <person name="Gevers D."/>
            <person name="Vereecke D."/>
            <person name="Holsters M."/>
            <person name="Oyaizu H."/>
        </authorList>
    </citation>
    <scope>NUCLEOTIDE SEQUENCE [LARGE SCALE GENOMIC DNA]</scope>
    <source>
        <strain evidence="3">ATCC 43989 / DSM 5975 / JCM 20966 / LMG 6465 / NBRC 14845 / NCIMB 13405 / ORS 571</strain>
    </source>
</reference>
<organism evidence="2 3">
    <name type="scientific">Azorhizobium caulinodans (strain ATCC 43989 / DSM 5975 / JCM 20966 / LMG 6465 / NBRC 14845 / NCIMB 13405 / ORS 571)</name>
    <dbReference type="NCBI Taxonomy" id="438753"/>
    <lineage>
        <taxon>Bacteria</taxon>
        <taxon>Pseudomonadati</taxon>
        <taxon>Pseudomonadota</taxon>
        <taxon>Alphaproteobacteria</taxon>
        <taxon>Hyphomicrobiales</taxon>
        <taxon>Xanthobacteraceae</taxon>
        <taxon>Azorhizobium</taxon>
    </lineage>
</organism>
<keyword evidence="2" id="KW-0269">Exonuclease</keyword>
<dbReference type="EMBL" id="AP009384">
    <property type="protein sequence ID" value="BAF89590.1"/>
    <property type="molecule type" value="Genomic_DNA"/>
</dbReference>
<keyword evidence="2" id="KW-0378">Hydrolase</keyword>
<reference evidence="2 3" key="4">
    <citation type="journal article" date="2009" name="Appl. Environ. Microbiol.">
        <title>Comparative genome-wide transcriptional profiling of Azorhizobium caulinodans ORS571 grown under free-living and symbiotic conditions.</title>
        <authorList>
            <person name="Tsukada S."/>
            <person name="Aono T."/>
            <person name="Akiba N."/>
            <person name="Lee KB."/>
            <person name="Liu CT."/>
            <person name="Toyazaki H."/>
            <person name="Oyaizu H."/>
        </authorList>
    </citation>
    <scope>NUCLEOTIDE SEQUENCE [LARGE SCALE GENOMIC DNA]</scope>
    <source>
        <strain evidence="3">ATCC 43989 / DSM 5975 / JCM 20966 / LMG 6465 / NBRC 14845 / NCIMB 13405 / ORS 571</strain>
    </source>
</reference>
<dbReference type="SUPFAM" id="SSF47807">
    <property type="entry name" value="5' to 3' exonuclease, C-terminal subdomain"/>
    <property type="match status" value="1"/>
</dbReference>
<dbReference type="InterPro" id="IPR036279">
    <property type="entry name" value="5-3_exonuclease_C_sf"/>
</dbReference>
<dbReference type="RefSeq" id="WP_012172115.1">
    <property type="nucleotide sequence ID" value="NC_009937.1"/>
</dbReference>
<dbReference type="HOGENOM" id="CLU_1122798_0_0_5"/>
<dbReference type="GO" id="GO:0008409">
    <property type="term" value="F:5'-3' exonuclease activity"/>
    <property type="evidence" value="ECO:0007669"/>
    <property type="project" value="InterPro"/>
</dbReference>
<name>A8IF90_AZOC5</name>
<dbReference type="SUPFAM" id="SSF88723">
    <property type="entry name" value="PIN domain-like"/>
    <property type="match status" value="1"/>
</dbReference>
<dbReference type="Gene3D" id="3.40.50.1010">
    <property type="entry name" value="5'-nuclease"/>
    <property type="match status" value="1"/>
</dbReference>
<dbReference type="Proteomes" id="UP000000270">
    <property type="component" value="Chromosome"/>
</dbReference>
<keyword evidence="3" id="KW-1185">Reference proteome</keyword>
<dbReference type="SMART" id="SM00475">
    <property type="entry name" value="53EXOc"/>
    <property type="match status" value="1"/>
</dbReference>
<reference evidence="2 3" key="5">
    <citation type="journal article" date="2010" name="Appl. Environ. Microbiol.">
        <title>phrR-like gene praR of Azorhizobium caulinodans ORS571 is essential for symbiosis with Sesbania rostrata and is involved in expression of reb genes.</title>
        <authorList>
            <person name="Akiba N."/>
            <person name="Aono T."/>
            <person name="Toyazaki H."/>
            <person name="Sato S."/>
            <person name="Oyaizu H."/>
        </authorList>
    </citation>
    <scope>NUCLEOTIDE SEQUENCE [LARGE SCALE GENOMIC DNA]</scope>
    <source>
        <strain evidence="3">ATCC 43989 / DSM 5975 / JCM 20966 / LMG 6465 / NBRC 14845 / NCIMB 13405 / ORS 571</strain>
    </source>
</reference>
<reference evidence="2 3" key="6">
    <citation type="journal article" date="2011" name="Appl. Environ. Microbiol.">
        <title>Involvement of the azorhizobial chromosome partition gene (parA) in the onset of bacteroid differentiation during Sesbania rostrata stem nodule development.</title>
        <authorList>
            <person name="Liu CT."/>
            <person name="Lee KB."/>
            <person name="Wang YS."/>
            <person name="Peng MH."/>
            <person name="Lee KT."/>
            <person name="Suzuki S."/>
            <person name="Suzuki T."/>
            <person name="Oyaizu H."/>
        </authorList>
    </citation>
    <scope>NUCLEOTIDE SEQUENCE [LARGE SCALE GENOMIC DNA]</scope>
    <source>
        <strain evidence="3">ATCC 43989 / DSM 5975 / JCM 20966 / LMG 6465 / NBRC 14845 / NCIMB 13405 / ORS 571</strain>
    </source>
</reference>
<evidence type="ECO:0000313" key="2">
    <source>
        <dbReference type="EMBL" id="BAF89590.1"/>
    </source>
</evidence>
<protein>
    <submittedName>
        <fullName evidence="2">Putative phage exonuclease</fullName>
    </submittedName>
</protein>
<dbReference type="InterPro" id="IPR002421">
    <property type="entry name" value="5-3_exonuclease"/>
</dbReference>
<dbReference type="InterPro" id="IPR029060">
    <property type="entry name" value="PIN-like_dom_sf"/>
</dbReference>
<proteinExistence type="predicted"/>